<protein>
    <submittedName>
        <fullName evidence="9">Glutamate--ammonia ligase</fullName>
    </submittedName>
</protein>
<keyword evidence="4" id="KW-0067">ATP-binding</keyword>
<reference evidence="9 10" key="1">
    <citation type="journal article" date="2013" name="Genome Announc.">
        <title>Draft genome sequence of MKD8, a conjugal recipient Mycobacterium smegmatis strain.</title>
        <authorList>
            <person name="Gray T.A."/>
            <person name="Palumbo M.J."/>
            <person name="Derbyshire K.M."/>
        </authorList>
    </citation>
    <scope>NUCLEOTIDE SEQUENCE [LARGE SCALE GENOMIC DNA]</scope>
    <source>
        <strain evidence="9 10">MKD8</strain>
    </source>
</reference>
<dbReference type="RefSeq" id="WP_003896771.1">
    <property type="nucleotide sequence ID" value="NZ_CP027541.1"/>
</dbReference>
<dbReference type="Gene3D" id="3.30.590.10">
    <property type="entry name" value="Glutamine synthetase/guanido kinase, catalytic domain"/>
    <property type="match status" value="1"/>
</dbReference>
<dbReference type="Proteomes" id="UP000011200">
    <property type="component" value="Chromosome"/>
</dbReference>
<keyword evidence="3" id="KW-0547">Nucleotide-binding</keyword>
<dbReference type="PANTHER" id="PTHR43785:SF12">
    <property type="entry name" value="TYPE-1 GLUTAMINE SYNTHETASE 2"/>
    <property type="match status" value="1"/>
</dbReference>
<evidence type="ECO:0000259" key="7">
    <source>
        <dbReference type="PROSITE" id="PS51986"/>
    </source>
</evidence>
<reference evidence="10" key="2">
    <citation type="submission" date="2018-03" db="EMBL/GenBank/DDBJ databases">
        <authorList>
            <person name="Derbyshire K."/>
            <person name="Gray T.A."/>
            <person name="Champion M."/>
        </authorList>
    </citation>
    <scope>NUCLEOTIDE SEQUENCE [LARGE SCALE GENOMIC DNA]</scope>
    <source>
        <strain evidence="10">MKD8</strain>
    </source>
</reference>
<proteinExistence type="inferred from homology"/>
<accession>A0A2U9PWT8</accession>
<evidence type="ECO:0000256" key="6">
    <source>
        <dbReference type="RuleBase" id="RU000384"/>
    </source>
</evidence>
<evidence type="ECO:0000256" key="5">
    <source>
        <dbReference type="PROSITE-ProRule" id="PRU01330"/>
    </source>
</evidence>
<evidence type="ECO:0000259" key="8">
    <source>
        <dbReference type="PROSITE" id="PS51987"/>
    </source>
</evidence>
<dbReference type="AlphaFoldDB" id="A0A2U9PWT8"/>
<feature type="domain" description="GS beta-grasp" evidence="7">
    <location>
        <begin position="30"/>
        <end position="130"/>
    </location>
</feature>
<dbReference type="GO" id="GO:0004356">
    <property type="term" value="F:glutamine synthetase activity"/>
    <property type="evidence" value="ECO:0007669"/>
    <property type="project" value="InterPro"/>
</dbReference>
<dbReference type="InterPro" id="IPR036651">
    <property type="entry name" value="Gln_synt_N_sf"/>
</dbReference>
<feature type="domain" description="GS catalytic" evidence="8">
    <location>
        <begin position="137"/>
        <end position="477"/>
    </location>
</feature>
<gene>
    <name evidence="9" type="ORF">D806_052580</name>
</gene>
<dbReference type="GO" id="GO:0005524">
    <property type="term" value="F:ATP binding"/>
    <property type="evidence" value="ECO:0007669"/>
    <property type="project" value="UniProtKB-KW"/>
</dbReference>
<dbReference type="EMBL" id="CP027541">
    <property type="protein sequence ID" value="AWT56208.1"/>
    <property type="molecule type" value="Genomic_DNA"/>
</dbReference>
<dbReference type="InterPro" id="IPR008146">
    <property type="entry name" value="Gln_synth_cat_dom"/>
</dbReference>
<dbReference type="Pfam" id="PF00120">
    <property type="entry name" value="Gln-synt_C"/>
    <property type="match status" value="1"/>
</dbReference>
<name>A0A2U9PWT8_MYCSE</name>
<dbReference type="InterPro" id="IPR008147">
    <property type="entry name" value="Gln_synt_N"/>
</dbReference>
<evidence type="ECO:0000313" key="10">
    <source>
        <dbReference type="Proteomes" id="UP000011200"/>
    </source>
</evidence>
<sequence length="477" mass="52812">MGSSFIAANGLWTQHQEEAAAKLVAQLDDLNLRQVRISWGDQHGILRGKTLEVDAFRSALKEGKDFQTATLIFDSTNNPVVPPFEADGFGDKRLTGLPDAVLVPDPTTFRVLPWADRTGWVLSEMYYRSGERVPFDTRGVLKTQLAKLEAEGFSFTTGAELEFYITRLVDPKLSFVDSGWPPAAPEVTALSHGYQYLTENRGDEIDHILSILRDHIVALGMPLATVEDEWGPGQVEMSFDPLVGVETADNVLLIRSAIKQICRRHGYHATFMSRPAFPNIVSSGWHLHQSLGAAGQANIFPGEDGKLLSDTAMHYMAGLLEHAKASSVLTTPTINGYKRYIANSFAPDRIAWAEENRGAMIRISGARGDNSTHLENRIGEPAANPYLYMASQLIGGRDGIARKLEPGPSADEAYTADVPLLPATLEEAVGHFESSAVMRRELGDMFVDYLTTVKKNEISRFNAYVTDWEQREYFEVF</sequence>
<dbReference type="SUPFAM" id="SSF54368">
    <property type="entry name" value="Glutamine synthetase, N-terminal domain"/>
    <property type="match status" value="1"/>
</dbReference>
<evidence type="ECO:0000256" key="3">
    <source>
        <dbReference type="ARBA" id="ARBA00022741"/>
    </source>
</evidence>
<keyword evidence="2 9" id="KW-0436">Ligase</keyword>
<dbReference type="PANTHER" id="PTHR43785">
    <property type="entry name" value="GAMMA-GLUTAMYLPUTRESCINE SYNTHETASE"/>
    <property type="match status" value="1"/>
</dbReference>
<evidence type="ECO:0000313" key="9">
    <source>
        <dbReference type="EMBL" id="AWT56208.1"/>
    </source>
</evidence>
<evidence type="ECO:0000256" key="1">
    <source>
        <dbReference type="ARBA" id="ARBA00009897"/>
    </source>
</evidence>
<dbReference type="GO" id="GO:0006542">
    <property type="term" value="P:glutamine biosynthetic process"/>
    <property type="evidence" value="ECO:0007669"/>
    <property type="project" value="InterPro"/>
</dbReference>
<dbReference type="InterPro" id="IPR014746">
    <property type="entry name" value="Gln_synth/guanido_kin_cat_dom"/>
</dbReference>
<evidence type="ECO:0000256" key="4">
    <source>
        <dbReference type="ARBA" id="ARBA00022840"/>
    </source>
</evidence>
<organism evidence="9 10">
    <name type="scientific">Mycolicibacterium smegmatis (strain MKD8)</name>
    <name type="common">Mycobacterium smegmatis</name>
    <dbReference type="NCBI Taxonomy" id="1214915"/>
    <lineage>
        <taxon>Bacteria</taxon>
        <taxon>Bacillati</taxon>
        <taxon>Actinomycetota</taxon>
        <taxon>Actinomycetes</taxon>
        <taxon>Mycobacteriales</taxon>
        <taxon>Mycobacteriaceae</taxon>
        <taxon>Mycolicibacterium</taxon>
    </lineage>
</organism>
<dbReference type="SUPFAM" id="SSF55931">
    <property type="entry name" value="Glutamine synthetase/guanido kinase"/>
    <property type="match status" value="1"/>
</dbReference>
<dbReference type="PROSITE" id="PS51987">
    <property type="entry name" value="GS_CATALYTIC"/>
    <property type="match status" value="1"/>
</dbReference>
<dbReference type="SMART" id="SM01230">
    <property type="entry name" value="Gln-synt_C"/>
    <property type="match status" value="1"/>
</dbReference>
<comment type="similarity">
    <text evidence="1 5 6">Belongs to the glutamine synthetase family.</text>
</comment>
<dbReference type="Gene3D" id="3.10.20.70">
    <property type="entry name" value="Glutamine synthetase, N-terminal domain"/>
    <property type="match status" value="1"/>
</dbReference>
<evidence type="ECO:0000256" key="2">
    <source>
        <dbReference type="ARBA" id="ARBA00022598"/>
    </source>
</evidence>
<dbReference type="PROSITE" id="PS51986">
    <property type="entry name" value="GS_BETA_GRASP"/>
    <property type="match status" value="1"/>
</dbReference>